<evidence type="ECO:0000313" key="3">
    <source>
        <dbReference type="Proteomes" id="UP000295818"/>
    </source>
</evidence>
<proteinExistence type="predicted"/>
<name>A0ABY2BHB0_9ACTN</name>
<organism evidence="2 3">
    <name type="scientific">Kribbella orskensis</name>
    <dbReference type="NCBI Taxonomy" id="2512216"/>
    <lineage>
        <taxon>Bacteria</taxon>
        <taxon>Bacillati</taxon>
        <taxon>Actinomycetota</taxon>
        <taxon>Actinomycetes</taxon>
        <taxon>Propionibacteriales</taxon>
        <taxon>Kribbellaceae</taxon>
        <taxon>Kribbella</taxon>
    </lineage>
</organism>
<evidence type="ECO:0000313" key="2">
    <source>
        <dbReference type="EMBL" id="TCO20154.1"/>
    </source>
</evidence>
<dbReference type="EMBL" id="SLWM01000009">
    <property type="protein sequence ID" value="TCO20154.1"/>
    <property type="molecule type" value="Genomic_DNA"/>
</dbReference>
<dbReference type="Gene3D" id="3.20.20.110">
    <property type="entry name" value="Ribulose bisphosphate carboxylase, large subunit, C-terminal domain"/>
    <property type="match status" value="1"/>
</dbReference>
<feature type="domain" description="Ribulose bisphosphate carboxylase large subunit C-terminal" evidence="1">
    <location>
        <begin position="2"/>
        <end position="75"/>
    </location>
</feature>
<dbReference type="InterPro" id="IPR000685">
    <property type="entry name" value="RuBisCO_lsu_C"/>
</dbReference>
<gene>
    <name evidence="2" type="ORF">EV644_109175</name>
</gene>
<keyword evidence="3" id="KW-1185">Reference proteome</keyword>
<accession>A0ABY2BHB0</accession>
<protein>
    <submittedName>
        <fullName evidence="2">Ribulose bisphosphate carboxylase large subunit-like protein</fullName>
    </submittedName>
</protein>
<dbReference type="InterPro" id="IPR036376">
    <property type="entry name" value="RuBisCO_lsu_C_sf"/>
</dbReference>
<sequence length="80" mass="8038">MLSSGQWAGLAPETYRRTGTTDLLVLAGGGIHGHPDGAGAGVAAMRAAWQCAVDGGDLAATAEQVPALRRAFETFGAARG</sequence>
<dbReference type="Proteomes" id="UP000295818">
    <property type="component" value="Unassembled WGS sequence"/>
</dbReference>
<dbReference type="Pfam" id="PF00016">
    <property type="entry name" value="RuBisCO_large"/>
    <property type="match status" value="1"/>
</dbReference>
<evidence type="ECO:0000259" key="1">
    <source>
        <dbReference type="Pfam" id="PF00016"/>
    </source>
</evidence>
<reference evidence="2 3" key="1">
    <citation type="journal article" date="2015" name="Stand. Genomic Sci.">
        <title>Genomic Encyclopedia of Bacterial and Archaeal Type Strains, Phase III: the genomes of soil and plant-associated and newly described type strains.</title>
        <authorList>
            <person name="Whitman W.B."/>
            <person name="Woyke T."/>
            <person name="Klenk H.P."/>
            <person name="Zhou Y."/>
            <person name="Lilburn T.G."/>
            <person name="Beck B.J."/>
            <person name="De Vos P."/>
            <person name="Vandamme P."/>
            <person name="Eisen J.A."/>
            <person name="Garrity G."/>
            <person name="Hugenholtz P."/>
            <person name="Kyrpides N.C."/>
        </authorList>
    </citation>
    <scope>NUCLEOTIDE SEQUENCE [LARGE SCALE GENOMIC DNA]</scope>
    <source>
        <strain evidence="2 3">VKM Ac-2538</strain>
    </source>
</reference>
<comment type="caution">
    <text evidence="2">The sequence shown here is derived from an EMBL/GenBank/DDBJ whole genome shotgun (WGS) entry which is preliminary data.</text>
</comment>
<dbReference type="SUPFAM" id="SSF51649">
    <property type="entry name" value="RuBisCo, C-terminal domain"/>
    <property type="match status" value="1"/>
</dbReference>